<dbReference type="Pfam" id="PF05199">
    <property type="entry name" value="GMC_oxred_C"/>
    <property type="match status" value="1"/>
</dbReference>
<feature type="binding site" evidence="2">
    <location>
        <position position="121"/>
    </location>
    <ligand>
        <name>FAD</name>
        <dbReference type="ChEBI" id="CHEBI:57692"/>
    </ligand>
</feature>
<dbReference type="Gene3D" id="3.30.560.10">
    <property type="entry name" value="Glucose Oxidase, domain 3"/>
    <property type="match status" value="1"/>
</dbReference>
<organism evidence="4 5">
    <name type="scientific">Dermatophagoides pteronyssinus</name>
    <name type="common">European house dust mite</name>
    <dbReference type="NCBI Taxonomy" id="6956"/>
    <lineage>
        <taxon>Eukaryota</taxon>
        <taxon>Metazoa</taxon>
        <taxon>Ecdysozoa</taxon>
        <taxon>Arthropoda</taxon>
        <taxon>Chelicerata</taxon>
        <taxon>Arachnida</taxon>
        <taxon>Acari</taxon>
        <taxon>Acariformes</taxon>
        <taxon>Sarcoptiformes</taxon>
        <taxon>Astigmata</taxon>
        <taxon>Psoroptidia</taxon>
        <taxon>Analgoidea</taxon>
        <taxon>Pyroglyphidae</taxon>
        <taxon>Dermatophagoidinae</taxon>
        <taxon>Dermatophagoides</taxon>
    </lineage>
</organism>
<evidence type="ECO:0000313" key="5">
    <source>
        <dbReference type="RefSeq" id="XP_027204472.1"/>
    </source>
</evidence>
<name>A0A6P6YGV2_DERPT</name>
<gene>
    <name evidence="5" type="primary">LOC113798175</name>
</gene>
<dbReference type="InParanoid" id="A0A6P6YGV2"/>
<comment type="cofactor">
    <cofactor evidence="2">
        <name>FAD</name>
        <dbReference type="ChEBI" id="CHEBI:57692"/>
    </cofactor>
</comment>
<dbReference type="PIRSF" id="PIRSF000137">
    <property type="entry name" value="Alcohol_oxidase"/>
    <property type="match status" value="1"/>
</dbReference>
<keyword evidence="2 3" id="KW-0274">FAD</keyword>
<dbReference type="GO" id="GO:0050660">
    <property type="term" value="F:flavin adenine dinucleotide binding"/>
    <property type="evidence" value="ECO:0007669"/>
    <property type="project" value="InterPro"/>
</dbReference>
<evidence type="ECO:0000256" key="3">
    <source>
        <dbReference type="RuleBase" id="RU003968"/>
    </source>
</evidence>
<dbReference type="OrthoDB" id="269227at2759"/>
<dbReference type="PANTHER" id="PTHR11552:SF227">
    <property type="entry name" value="GLUCOSE DEHYDROGENASE [FAD, QUINONE]-LIKE PROTEIN"/>
    <property type="match status" value="1"/>
</dbReference>
<dbReference type="InterPro" id="IPR012132">
    <property type="entry name" value="GMC_OxRdtase"/>
</dbReference>
<dbReference type="SUPFAM" id="SSF54373">
    <property type="entry name" value="FAD-linked reductases, C-terminal domain"/>
    <property type="match status" value="1"/>
</dbReference>
<feature type="binding site" evidence="2">
    <location>
        <position position="259"/>
    </location>
    <ligand>
        <name>FAD</name>
        <dbReference type="ChEBI" id="CHEBI:57692"/>
    </ligand>
</feature>
<dbReference type="SUPFAM" id="SSF51905">
    <property type="entry name" value="FAD/NAD(P)-binding domain"/>
    <property type="match status" value="1"/>
</dbReference>
<dbReference type="AlphaFoldDB" id="A0A6P6YGV2"/>
<dbReference type="RefSeq" id="XP_027204472.1">
    <property type="nucleotide sequence ID" value="XM_027348671.1"/>
</dbReference>
<dbReference type="GO" id="GO:0016614">
    <property type="term" value="F:oxidoreductase activity, acting on CH-OH group of donors"/>
    <property type="evidence" value="ECO:0007669"/>
    <property type="project" value="InterPro"/>
</dbReference>
<dbReference type="InterPro" id="IPR036188">
    <property type="entry name" value="FAD/NAD-bd_sf"/>
</dbReference>
<evidence type="ECO:0000256" key="1">
    <source>
        <dbReference type="ARBA" id="ARBA00010790"/>
    </source>
</evidence>
<dbReference type="PANTHER" id="PTHR11552">
    <property type="entry name" value="GLUCOSE-METHANOL-CHOLINE GMC OXIDOREDUCTASE"/>
    <property type="match status" value="1"/>
</dbReference>
<dbReference type="Proteomes" id="UP000515146">
    <property type="component" value="Unplaced"/>
</dbReference>
<keyword evidence="3" id="KW-0285">Flavoprotein</keyword>
<dbReference type="InterPro" id="IPR000172">
    <property type="entry name" value="GMC_OxRdtase_N"/>
</dbReference>
<protein>
    <submittedName>
        <fullName evidence="5">Glucose dehydrogenase [FAD, quinone]-like</fullName>
    </submittedName>
</protein>
<dbReference type="Gene3D" id="3.50.50.60">
    <property type="entry name" value="FAD/NAD(P)-binding domain"/>
    <property type="match status" value="1"/>
</dbReference>
<feature type="binding site" evidence="2">
    <location>
        <position position="579"/>
    </location>
    <ligand>
        <name>FAD</name>
        <dbReference type="ChEBI" id="CHEBI:57692"/>
    </ligand>
</feature>
<evidence type="ECO:0000256" key="2">
    <source>
        <dbReference type="PIRSR" id="PIRSR000137-2"/>
    </source>
</evidence>
<dbReference type="PROSITE" id="PS00623">
    <property type="entry name" value="GMC_OXRED_1"/>
    <property type="match status" value="1"/>
</dbReference>
<accession>A0A6P6YGV2</accession>
<evidence type="ECO:0000313" key="4">
    <source>
        <dbReference type="Proteomes" id="UP000515146"/>
    </source>
</evidence>
<proteinExistence type="inferred from homology"/>
<keyword evidence="4" id="KW-1185">Reference proteome</keyword>
<reference evidence="5" key="1">
    <citation type="submission" date="2025-08" db="UniProtKB">
        <authorList>
            <consortium name="RefSeq"/>
        </authorList>
    </citation>
    <scope>IDENTIFICATION</scope>
    <source>
        <strain evidence="5">Airmid</strain>
    </source>
</reference>
<comment type="similarity">
    <text evidence="1 3">Belongs to the GMC oxidoreductase family.</text>
</comment>
<sequence length="630" mass="70299">MALGLNLLIASLPALIPMTAFWFYAVTQPPVSKRYWDSQYDYIVVGAGSAGCVVASRLSEDPKIKVLLLEAGGSESLVSDIPQTPVMMQGTPLDWQYETVPQENACYGLEGRRSKWPRGKVLGGSSAINYMMYVRGNRHDFDDWSAKGAYGWSYREVLPYFIRAEDNQDPDIAYNGFHGRGGPLTVQRSKMVSPLAYTFVEAGKQFGYPNIDVNGRTQFGFTIPQATIRRGGRCSSAKAYLLGDARYRANLHVVTFAFVIRVLFNDLKEAVGVVFDRLGERHQVFATREVILSAGSIGSAQLLMLSGVGPRSELSRHGIPVLSDLPVGHNLQDHIYPLGLNFIADDSLRPKGVTWTYIQSRVHTLPNILKYVSFAKGPIASIGALEGLGFIRTSFANRTFPDWPDFQIHFLSGCISSDDGYVFRRNIGITDFQWQKSFFPFVQKECFTLLPVMLKPKSVGYIKLRSANPYHHPIINPRYFTHPEDLEKMADAMEISFRIGNSAPFRQKYNSKPSEIVVPGCELYPLYSRNYMKCLAQIFTVTIYHPVGTCKMGSPSDPTAVVDHELRVKGVRRLRVVDGSVMPRITSGNTNAPIIMIGEKASDLIRGFYVTPRMGFSNIINLYTNNIAIG</sequence>
<dbReference type="Pfam" id="PF00732">
    <property type="entry name" value="GMC_oxred_N"/>
    <property type="match status" value="1"/>
</dbReference>
<dbReference type="OMA" id="LNFMIYN"/>
<dbReference type="KEGG" id="dpte:113798175"/>
<dbReference type="InterPro" id="IPR007867">
    <property type="entry name" value="GMC_OxRtase_C"/>
</dbReference>